<gene>
    <name evidence="3" type="ORF">MNBD_GAMMA09-1017</name>
</gene>
<feature type="domain" description="Response regulatory" evidence="2">
    <location>
        <begin position="1"/>
        <end position="123"/>
    </location>
</feature>
<dbReference type="SMART" id="SM00448">
    <property type="entry name" value="REC"/>
    <property type="match status" value="2"/>
</dbReference>
<dbReference type="SUPFAM" id="SSF52172">
    <property type="entry name" value="CheY-like"/>
    <property type="match status" value="2"/>
</dbReference>
<dbReference type="AlphaFoldDB" id="A0A3B0XNI6"/>
<dbReference type="Pfam" id="PF00072">
    <property type="entry name" value="Response_reg"/>
    <property type="match status" value="2"/>
</dbReference>
<accession>A0A3B0XNI6</accession>
<feature type="domain" description="Response regulatory" evidence="2">
    <location>
        <begin position="127"/>
        <end position="244"/>
    </location>
</feature>
<dbReference type="PROSITE" id="PS50110">
    <property type="entry name" value="RESPONSE_REGULATORY"/>
    <property type="match status" value="2"/>
</dbReference>
<protein>
    <recommendedName>
        <fullName evidence="2">Response regulatory domain-containing protein</fullName>
    </recommendedName>
</protein>
<dbReference type="PANTHER" id="PTHR44591:SF3">
    <property type="entry name" value="RESPONSE REGULATORY DOMAIN-CONTAINING PROTEIN"/>
    <property type="match status" value="1"/>
</dbReference>
<dbReference type="EMBL" id="UOFI01000056">
    <property type="protein sequence ID" value="VAW64712.1"/>
    <property type="molecule type" value="Genomic_DNA"/>
</dbReference>
<dbReference type="GO" id="GO:0000160">
    <property type="term" value="P:phosphorelay signal transduction system"/>
    <property type="evidence" value="ECO:0007669"/>
    <property type="project" value="InterPro"/>
</dbReference>
<evidence type="ECO:0000313" key="3">
    <source>
        <dbReference type="EMBL" id="VAW64712.1"/>
    </source>
</evidence>
<dbReference type="InterPro" id="IPR011006">
    <property type="entry name" value="CheY-like_superfamily"/>
</dbReference>
<dbReference type="CDD" id="cd00156">
    <property type="entry name" value="REC"/>
    <property type="match status" value="1"/>
</dbReference>
<proteinExistence type="predicted"/>
<dbReference type="InterPro" id="IPR001789">
    <property type="entry name" value="Sig_transdc_resp-reg_receiver"/>
</dbReference>
<name>A0A3B0XNI6_9ZZZZ</name>
<dbReference type="Gene3D" id="3.40.50.2300">
    <property type="match status" value="2"/>
</dbReference>
<evidence type="ECO:0000256" key="1">
    <source>
        <dbReference type="ARBA" id="ARBA00022553"/>
    </source>
</evidence>
<organism evidence="3">
    <name type="scientific">hydrothermal vent metagenome</name>
    <dbReference type="NCBI Taxonomy" id="652676"/>
    <lineage>
        <taxon>unclassified sequences</taxon>
        <taxon>metagenomes</taxon>
        <taxon>ecological metagenomes</taxon>
    </lineage>
</organism>
<reference evidence="3" key="1">
    <citation type="submission" date="2018-06" db="EMBL/GenBank/DDBJ databases">
        <authorList>
            <person name="Zhirakovskaya E."/>
        </authorList>
    </citation>
    <scope>NUCLEOTIDE SEQUENCE</scope>
</reference>
<evidence type="ECO:0000259" key="2">
    <source>
        <dbReference type="PROSITE" id="PS50110"/>
    </source>
</evidence>
<dbReference type="PANTHER" id="PTHR44591">
    <property type="entry name" value="STRESS RESPONSE REGULATOR PROTEIN 1"/>
    <property type="match status" value="1"/>
</dbReference>
<keyword evidence="1" id="KW-0597">Phosphoprotein</keyword>
<dbReference type="InterPro" id="IPR050595">
    <property type="entry name" value="Bact_response_regulator"/>
</dbReference>
<sequence>MILIVDSDNDSDLKIKKSFEGLGFQSIVVARSAGQAKSILMPENEKNNITLIIINSELKDENGYSLCRYIRKTEGMEKTYIILLISSNENRSAIEKSRHSGANDYAVKPYDSAGFVQRFSAYIQSRTVLLIEDDPIVRQIVTSILLNYKAEVIELDDGVQAHNLINSMPSVCLVLVDIGLPGMNGVQLVTGIRSKQNWRKTSIVMLTGSKEPSDVKGSLSAGANDYIVKPFNIDDFKKRMSRYLDAD</sequence>